<gene>
    <name evidence="2" type="ORF">H6P80_09135</name>
</gene>
<feature type="signal peptide" evidence="1">
    <location>
        <begin position="1"/>
        <end position="26"/>
    </location>
</feature>
<sequence length="421" mass="44100">MLSKAKGLSSLACAVAALALAPPVAAQDVSSFQLTRDIREAAQQAQTAIGAGNFPAASAALNQAAAQIRTDSDRFVIARLQLDIANRTFNTAAQVAAINALLASPLLPADQAADLYYHRARISYHLQNVEAARADLQAAIDRGTSNPRIFIAMSSLLSDRSDNAGALAMFDRALAIHQTAGIATPADWYRRAIHFAQQTGQQPRVLQLGQMMVAAYPTRRNWRDVAIEHRAAYAADPGSIMDLWRLQAAAGALTGEFDYRDYARAAHAVGLPSEIERIVQAGRAANILDGGNSEIATLDRGTTRAAEALRNGLPARAQAAASAATGENAMAAANDYLSLGGYDGAAPLYRTALEKGSVDAELANLRLGIALAMSGDAQGARAALDLVTGPRASVARLWRAYVDTRPAPAAAPVAAPADPAS</sequence>
<proteinExistence type="predicted"/>
<dbReference type="RefSeq" id="WP_185801100.1">
    <property type="nucleotide sequence ID" value="NZ_JACJVJ010000002.1"/>
</dbReference>
<dbReference type="SUPFAM" id="SSF48452">
    <property type="entry name" value="TPR-like"/>
    <property type="match status" value="1"/>
</dbReference>
<dbReference type="AlphaFoldDB" id="A0A842HY61"/>
<keyword evidence="3" id="KW-1185">Reference proteome</keyword>
<evidence type="ECO:0000313" key="2">
    <source>
        <dbReference type="EMBL" id="MBC2777785.1"/>
    </source>
</evidence>
<name>A0A842HY61_9SPHN</name>
<protein>
    <recommendedName>
        <fullName evidence="4">Tetratricopeptide repeat-containing protein</fullName>
    </recommendedName>
</protein>
<dbReference type="Gene3D" id="1.25.40.10">
    <property type="entry name" value="Tetratricopeptide repeat domain"/>
    <property type="match status" value="1"/>
</dbReference>
<evidence type="ECO:0000256" key="1">
    <source>
        <dbReference type="SAM" id="SignalP"/>
    </source>
</evidence>
<organism evidence="2 3">
    <name type="scientific">Parasphingopyxis marina</name>
    <dbReference type="NCBI Taxonomy" id="2761622"/>
    <lineage>
        <taxon>Bacteria</taxon>
        <taxon>Pseudomonadati</taxon>
        <taxon>Pseudomonadota</taxon>
        <taxon>Alphaproteobacteria</taxon>
        <taxon>Sphingomonadales</taxon>
        <taxon>Sphingomonadaceae</taxon>
        <taxon>Parasphingopyxis</taxon>
    </lineage>
</organism>
<dbReference type="InterPro" id="IPR011990">
    <property type="entry name" value="TPR-like_helical_dom_sf"/>
</dbReference>
<reference evidence="2 3" key="1">
    <citation type="submission" date="2020-08" db="EMBL/GenBank/DDBJ databases">
        <title>Draft genome sequence of Parasphingopyxis sp. GrpM-11.</title>
        <authorList>
            <person name="Oh J."/>
            <person name="Roh D.-H."/>
        </authorList>
    </citation>
    <scope>NUCLEOTIDE SEQUENCE [LARGE SCALE GENOMIC DNA]</scope>
    <source>
        <strain evidence="2 3">GrpM-11</strain>
    </source>
</reference>
<feature type="chain" id="PRO_5032738056" description="Tetratricopeptide repeat-containing protein" evidence="1">
    <location>
        <begin position="27"/>
        <end position="421"/>
    </location>
</feature>
<dbReference type="Proteomes" id="UP000564378">
    <property type="component" value="Unassembled WGS sequence"/>
</dbReference>
<comment type="caution">
    <text evidence="2">The sequence shown here is derived from an EMBL/GenBank/DDBJ whole genome shotgun (WGS) entry which is preliminary data.</text>
</comment>
<dbReference type="EMBL" id="JACJVJ010000002">
    <property type="protein sequence ID" value="MBC2777785.1"/>
    <property type="molecule type" value="Genomic_DNA"/>
</dbReference>
<evidence type="ECO:0000313" key="3">
    <source>
        <dbReference type="Proteomes" id="UP000564378"/>
    </source>
</evidence>
<accession>A0A842HY61</accession>
<keyword evidence="1" id="KW-0732">Signal</keyword>
<evidence type="ECO:0008006" key="4">
    <source>
        <dbReference type="Google" id="ProtNLM"/>
    </source>
</evidence>